<sequence length="112" mass="12385">MSLSFHRLIEGKSGAGEPIARMHNAVISCWNCEYREPNVRRNAHTGVPDGTESVCGLGEKQWFDYYRLVLQCFNDTISLHQSSRVAASRDKSGSAFVSGSIIISSAARSYSR</sequence>
<evidence type="ECO:0000313" key="1">
    <source>
        <dbReference type="EMBL" id="ERG92629.1"/>
    </source>
</evidence>
<organism evidence="1 2">
    <name type="scientific">Haloquadratum walsbyi J07HQW1</name>
    <dbReference type="NCBI Taxonomy" id="1238424"/>
    <lineage>
        <taxon>Archaea</taxon>
        <taxon>Methanobacteriati</taxon>
        <taxon>Methanobacteriota</taxon>
        <taxon>Stenosarchaea group</taxon>
        <taxon>Halobacteria</taxon>
        <taxon>Halobacteriales</taxon>
        <taxon>Haloferacaceae</taxon>
        <taxon>Haloquadratum</taxon>
    </lineage>
</organism>
<accession>U1MRA9</accession>
<dbReference type="AlphaFoldDB" id="U1MRA9"/>
<name>U1MRA9_9EURY</name>
<dbReference type="EMBL" id="KE356560">
    <property type="protein sequence ID" value="ERG92629.1"/>
    <property type="molecule type" value="Genomic_DNA"/>
</dbReference>
<dbReference type="Proteomes" id="UP000030649">
    <property type="component" value="Unassembled WGS sequence"/>
</dbReference>
<evidence type="ECO:0000313" key="2">
    <source>
        <dbReference type="Proteomes" id="UP000030649"/>
    </source>
</evidence>
<proteinExistence type="predicted"/>
<gene>
    <name evidence="1" type="ORF">J07HQW1_02674</name>
</gene>
<dbReference type="HOGENOM" id="CLU_2140166_0_0_2"/>
<reference evidence="1 2" key="1">
    <citation type="journal article" date="2013" name="PLoS ONE">
        <title>Assembly-driven community genomics of a hypersaline microbial ecosystem.</title>
        <authorList>
            <person name="Podell S."/>
            <person name="Ugalde J.A."/>
            <person name="Narasingarao P."/>
            <person name="Banfield J.F."/>
            <person name="Heidelberg K.B."/>
            <person name="Allen E.E."/>
        </authorList>
    </citation>
    <scope>NUCLEOTIDE SEQUENCE [LARGE SCALE GENOMIC DNA]</scope>
    <source>
        <strain evidence="2">J07HQW1</strain>
    </source>
</reference>
<protein>
    <submittedName>
        <fullName evidence="1">Uncharacterized protein</fullName>
    </submittedName>
</protein>